<dbReference type="Pfam" id="PF05678">
    <property type="entry name" value="VQ"/>
    <property type="match status" value="1"/>
</dbReference>
<dbReference type="InterPro" id="IPR008889">
    <property type="entry name" value="VQ"/>
</dbReference>
<proteinExistence type="predicted"/>
<name>A0ABS8UXT7_DATST</name>
<feature type="compositionally biased region" description="Polar residues" evidence="1">
    <location>
        <begin position="92"/>
        <end position="104"/>
    </location>
</feature>
<sequence length="207" mass="22375">MEWYSSYKVYSSSFSSSSSSFAGHDHQHDEKKEKSYLSTLHTVRSLPSKPTITKKPMALSPTIIPPKIYRVEAVNFRQVVQMLTAAPEFQFQSPSNSMPASASTHLPEVAPPPPLDLSSPTSLSSNMSPIGGQWREFLPPASTVVMSTDEASNDSTTEAQERHVKSPIPPGACSPLAFPQSPSSFAWCSSLLSTPDTLTSLDSSAVL</sequence>
<feature type="region of interest" description="Disordered" evidence="1">
    <location>
        <begin position="92"/>
        <end position="126"/>
    </location>
</feature>
<feature type="domain" description="VQ" evidence="2">
    <location>
        <begin position="63"/>
        <end position="84"/>
    </location>
</feature>
<gene>
    <name evidence="3" type="ORF">HAX54_024291</name>
</gene>
<dbReference type="Proteomes" id="UP000823775">
    <property type="component" value="Unassembled WGS sequence"/>
</dbReference>
<keyword evidence="4" id="KW-1185">Reference proteome</keyword>
<feature type="compositionally biased region" description="Low complexity" evidence="1">
    <location>
        <begin position="116"/>
        <end position="126"/>
    </location>
</feature>
<dbReference type="PANTHER" id="PTHR34794">
    <property type="entry name" value="EXPRESSED PROTEIN"/>
    <property type="match status" value="1"/>
</dbReference>
<dbReference type="InterPro" id="IPR039610">
    <property type="entry name" value="VQ29"/>
</dbReference>
<evidence type="ECO:0000256" key="1">
    <source>
        <dbReference type="SAM" id="MobiDB-lite"/>
    </source>
</evidence>
<feature type="region of interest" description="Disordered" evidence="1">
    <location>
        <begin position="13"/>
        <end position="36"/>
    </location>
</feature>
<evidence type="ECO:0000259" key="2">
    <source>
        <dbReference type="Pfam" id="PF05678"/>
    </source>
</evidence>
<evidence type="ECO:0000313" key="3">
    <source>
        <dbReference type="EMBL" id="MCD9639641.1"/>
    </source>
</evidence>
<feature type="compositionally biased region" description="Basic and acidic residues" evidence="1">
    <location>
        <begin position="23"/>
        <end position="35"/>
    </location>
</feature>
<accession>A0ABS8UXT7</accession>
<protein>
    <recommendedName>
        <fullName evidence="2">VQ domain-containing protein</fullName>
    </recommendedName>
</protein>
<dbReference type="PANTHER" id="PTHR34794:SF4">
    <property type="entry name" value="VQ MOTIF-CONTAINING PROTEIN 29-LIKE"/>
    <property type="match status" value="1"/>
</dbReference>
<comment type="caution">
    <text evidence="3">The sequence shown here is derived from an EMBL/GenBank/DDBJ whole genome shotgun (WGS) entry which is preliminary data.</text>
</comment>
<evidence type="ECO:0000313" key="4">
    <source>
        <dbReference type="Proteomes" id="UP000823775"/>
    </source>
</evidence>
<dbReference type="EMBL" id="JACEIK010002963">
    <property type="protein sequence ID" value="MCD9639641.1"/>
    <property type="molecule type" value="Genomic_DNA"/>
</dbReference>
<reference evidence="3 4" key="1">
    <citation type="journal article" date="2021" name="BMC Genomics">
        <title>Datura genome reveals duplications of psychoactive alkaloid biosynthetic genes and high mutation rate following tissue culture.</title>
        <authorList>
            <person name="Rajewski A."/>
            <person name="Carter-House D."/>
            <person name="Stajich J."/>
            <person name="Litt A."/>
        </authorList>
    </citation>
    <scope>NUCLEOTIDE SEQUENCE [LARGE SCALE GENOMIC DNA]</scope>
    <source>
        <strain evidence="3">AR-01</strain>
    </source>
</reference>
<organism evidence="3 4">
    <name type="scientific">Datura stramonium</name>
    <name type="common">Jimsonweed</name>
    <name type="synonym">Common thornapple</name>
    <dbReference type="NCBI Taxonomy" id="4076"/>
    <lineage>
        <taxon>Eukaryota</taxon>
        <taxon>Viridiplantae</taxon>
        <taxon>Streptophyta</taxon>
        <taxon>Embryophyta</taxon>
        <taxon>Tracheophyta</taxon>
        <taxon>Spermatophyta</taxon>
        <taxon>Magnoliopsida</taxon>
        <taxon>eudicotyledons</taxon>
        <taxon>Gunneridae</taxon>
        <taxon>Pentapetalae</taxon>
        <taxon>asterids</taxon>
        <taxon>lamiids</taxon>
        <taxon>Solanales</taxon>
        <taxon>Solanaceae</taxon>
        <taxon>Solanoideae</taxon>
        <taxon>Datureae</taxon>
        <taxon>Datura</taxon>
    </lineage>
</organism>